<keyword evidence="1" id="KW-0813">Transport</keyword>
<dbReference type="SUPFAM" id="SSF52540">
    <property type="entry name" value="P-loop containing nucleoside triphosphate hydrolases"/>
    <property type="match status" value="1"/>
</dbReference>
<feature type="domain" description="ABC transporter" evidence="4">
    <location>
        <begin position="4"/>
        <end position="234"/>
    </location>
</feature>
<dbReference type="CDD" id="cd03301">
    <property type="entry name" value="ABC_MalK_N"/>
    <property type="match status" value="1"/>
</dbReference>
<sequence>MATVNIDSVSKRYHDTIILNNINLNIEKGEFVALVGPSGSGKSTLLRLVAGLDTVSEGSILINDQCVNEIPPSKRNMAMVFQSYALYPHMTVFSNMAYGLKMRGMNKKAIQQRVEEVSDLLQIRPYLYRKPMALSGGQRQRVAMGRAIVRDPAVFLFDEPLSNLDSKLRTEMRHELKKLHQKLNTTCLYVTHDQTEAMTLADRIVLLNQGNIEQVGTPQELYQKPSSMFVAGFIGNYPMNFIPATIDESQNIIKTEIGTEHPIPSLKRSPQKEDELIVGVRPEHFEQLQDDVAMGIKTRVQFMDDMGSDILLQVTSEIGDFPLSIRLLDRLPENKKKLTLGINLNKASLFCKKSGLRLGGWDE</sequence>
<evidence type="ECO:0000256" key="2">
    <source>
        <dbReference type="ARBA" id="ARBA00022741"/>
    </source>
</evidence>
<dbReference type="InterPro" id="IPR003593">
    <property type="entry name" value="AAA+_ATPase"/>
</dbReference>
<dbReference type="InterPro" id="IPR040582">
    <property type="entry name" value="OB_MalK-like"/>
</dbReference>
<dbReference type="GO" id="GO:0016887">
    <property type="term" value="F:ATP hydrolysis activity"/>
    <property type="evidence" value="ECO:0007669"/>
    <property type="project" value="InterPro"/>
</dbReference>
<dbReference type="OrthoDB" id="9802264at2"/>
<evidence type="ECO:0000256" key="3">
    <source>
        <dbReference type="ARBA" id="ARBA00022840"/>
    </source>
</evidence>
<dbReference type="Pfam" id="PF00005">
    <property type="entry name" value="ABC_tran"/>
    <property type="match status" value="1"/>
</dbReference>
<dbReference type="InterPro" id="IPR003439">
    <property type="entry name" value="ABC_transporter-like_ATP-bd"/>
</dbReference>
<dbReference type="InterPro" id="IPR015855">
    <property type="entry name" value="ABC_transpr_MalK-like"/>
</dbReference>
<keyword evidence="3 5" id="KW-0067">ATP-binding</keyword>
<reference evidence="5" key="2">
    <citation type="submission" date="2020-09" db="EMBL/GenBank/DDBJ databases">
        <authorList>
            <person name="Sun Q."/>
            <person name="Ohkuma M."/>
        </authorList>
    </citation>
    <scope>NUCLEOTIDE SEQUENCE</scope>
    <source>
        <strain evidence="5">JCM 13919</strain>
    </source>
</reference>
<dbReference type="FunFam" id="3.40.50.300:FF:000042">
    <property type="entry name" value="Maltose/maltodextrin ABC transporter, ATP-binding protein"/>
    <property type="match status" value="1"/>
</dbReference>
<dbReference type="Gene3D" id="2.40.50.100">
    <property type="match status" value="1"/>
</dbReference>
<dbReference type="GO" id="GO:0140359">
    <property type="term" value="F:ABC-type transporter activity"/>
    <property type="evidence" value="ECO:0007669"/>
    <property type="project" value="InterPro"/>
</dbReference>
<dbReference type="InterPro" id="IPR027417">
    <property type="entry name" value="P-loop_NTPase"/>
</dbReference>
<evidence type="ECO:0000313" key="6">
    <source>
        <dbReference type="Proteomes" id="UP000630149"/>
    </source>
</evidence>
<dbReference type="PANTHER" id="PTHR43875:SF1">
    <property type="entry name" value="OSMOPROTECTIVE COMPOUNDS UPTAKE ATP-BINDING PROTEIN GGTA"/>
    <property type="match status" value="1"/>
</dbReference>
<gene>
    <name evidence="5" type="primary">ugpC</name>
    <name evidence="5" type="ORF">GCM10007966_00530</name>
</gene>
<dbReference type="Proteomes" id="UP000630149">
    <property type="component" value="Unassembled WGS sequence"/>
</dbReference>
<dbReference type="GO" id="GO:0005524">
    <property type="term" value="F:ATP binding"/>
    <property type="evidence" value="ECO:0007669"/>
    <property type="project" value="UniProtKB-KW"/>
</dbReference>
<evidence type="ECO:0000256" key="1">
    <source>
        <dbReference type="ARBA" id="ARBA00022448"/>
    </source>
</evidence>
<dbReference type="GO" id="GO:0008643">
    <property type="term" value="P:carbohydrate transport"/>
    <property type="evidence" value="ECO:0007669"/>
    <property type="project" value="InterPro"/>
</dbReference>
<name>A0A917JNK4_9GAMM</name>
<keyword evidence="6" id="KW-1185">Reference proteome</keyword>
<dbReference type="InterPro" id="IPR047641">
    <property type="entry name" value="ABC_transpr_MalK/UgpC-like"/>
</dbReference>
<accession>A0A917JNK4</accession>
<dbReference type="Gene3D" id="2.40.50.140">
    <property type="entry name" value="Nucleic acid-binding proteins"/>
    <property type="match status" value="1"/>
</dbReference>
<reference evidence="5" key="1">
    <citation type="journal article" date="2014" name="Int. J. Syst. Evol. Microbiol.">
        <title>Complete genome sequence of Corynebacterium casei LMG S-19264T (=DSM 44701T), isolated from a smear-ripened cheese.</title>
        <authorList>
            <consortium name="US DOE Joint Genome Institute (JGI-PGF)"/>
            <person name="Walter F."/>
            <person name="Albersmeier A."/>
            <person name="Kalinowski J."/>
            <person name="Ruckert C."/>
        </authorList>
    </citation>
    <scope>NUCLEOTIDE SEQUENCE</scope>
    <source>
        <strain evidence="5">JCM 13919</strain>
    </source>
</reference>
<dbReference type="Pfam" id="PF17912">
    <property type="entry name" value="OB_MalK"/>
    <property type="match status" value="1"/>
</dbReference>
<dbReference type="PROSITE" id="PS50893">
    <property type="entry name" value="ABC_TRANSPORTER_2"/>
    <property type="match status" value="1"/>
</dbReference>
<evidence type="ECO:0000313" key="5">
    <source>
        <dbReference type="EMBL" id="GGI75637.1"/>
    </source>
</evidence>
<keyword evidence="2" id="KW-0547">Nucleotide-binding</keyword>
<dbReference type="RefSeq" id="WP_131775306.1">
    <property type="nucleotide sequence ID" value="NZ_BMOB01000001.1"/>
</dbReference>
<proteinExistence type="predicted"/>
<comment type="caution">
    <text evidence="5">The sequence shown here is derived from an EMBL/GenBank/DDBJ whole genome shotgun (WGS) entry which is preliminary data.</text>
</comment>
<protein>
    <submittedName>
        <fullName evidence="5">Glycerol-3-phosphate ABC transporter ATP-binding protein</fullName>
    </submittedName>
</protein>
<evidence type="ECO:0000259" key="4">
    <source>
        <dbReference type="PROSITE" id="PS50893"/>
    </source>
</evidence>
<dbReference type="InterPro" id="IPR017871">
    <property type="entry name" value="ABC_transporter-like_CS"/>
</dbReference>
<dbReference type="InterPro" id="IPR008995">
    <property type="entry name" value="Mo/tungstate-bd_C_term_dom"/>
</dbReference>
<dbReference type="GO" id="GO:0055052">
    <property type="term" value="C:ATP-binding cassette (ABC) transporter complex, substrate-binding subunit-containing"/>
    <property type="evidence" value="ECO:0007669"/>
    <property type="project" value="TreeGrafter"/>
</dbReference>
<organism evidence="5 6">
    <name type="scientific">Legionella impletisoli</name>
    <dbReference type="NCBI Taxonomy" id="343510"/>
    <lineage>
        <taxon>Bacteria</taxon>
        <taxon>Pseudomonadati</taxon>
        <taxon>Pseudomonadota</taxon>
        <taxon>Gammaproteobacteria</taxon>
        <taxon>Legionellales</taxon>
        <taxon>Legionellaceae</taxon>
        <taxon>Legionella</taxon>
    </lineage>
</organism>
<dbReference type="InterPro" id="IPR012340">
    <property type="entry name" value="NA-bd_OB-fold"/>
</dbReference>
<dbReference type="PROSITE" id="PS00211">
    <property type="entry name" value="ABC_TRANSPORTER_1"/>
    <property type="match status" value="1"/>
</dbReference>
<dbReference type="Gene3D" id="3.40.50.300">
    <property type="entry name" value="P-loop containing nucleotide triphosphate hydrolases"/>
    <property type="match status" value="1"/>
</dbReference>
<dbReference type="SUPFAM" id="SSF50331">
    <property type="entry name" value="MOP-like"/>
    <property type="match status" value="1"/>
</dbReference>
<dbReference type="PANTHER" id="PTHR43875">
    <property type="entry name" value="MALTODEXTRIN IMPORT ATP-BINDING PROTEIN MSMX"/>
    <property type="match status" value="1"/>
</dbReference>
<dbReference type="AlphaFoldDB" id="A0A917JNK4"/>
<dbReference type="NCBIfam" id="NF008653">
    <property type="entry name" value="PRK11650.1"/>
    <property type="match status" value="1"/>
</dbReference>
<dbReference type="EMBL" id="BMOB01000001">
    <property type="protein sequence ID" value="GGI75637.1"/>
    <property type="molecule type" value="Genomic_DNA"/>
</dbReference>
<dbReference type="SMART" id="SM00382">
    <property type="entry name" value="AAA"/>
    <property type="match status" value="1"/>
</dbReference>